<protein>
    <submittedName>
        <fullName evidence="2">Uncharacterized protein</fullName>
    </submittedName>
</protein>
<comment type="caution">
    <text evidence="2">The sequence shown here is derived from an EMBL/GenBank/DDBJ whole genome shotgun (WGS) entry which is preliminary data.</text>
</comment>
<feature type="coiled-coil region" evidence="1">
    <location>
        <begin position="136"/>
        <end position="198"/>
    </location>
</feature>
<keyword evidence="4" id="KW-1185">Reference proteome</keyword>
<reference evidence="3 4" key="2">
    <citation type="submission" date="2024-07" db="EMBL/GenBank/DDBJ databases">
        <authorList>
            <person name="Akdeniz Z."/>
        </authorList>
    </citation>
    <scope>NUCLEOTIDE SEQUENCE [LARGE SCALE GENOMIC DNA]</scope>
</reference>
<dbReference type="EMBL" id="CAXDID020000193">
    <property type="protein sequence ID" value="CAL6052644.1"/>
    <property type="molecule type" value="Genomic_DNA"/>
</dbReference>
<gene>
    <name evidence="3" type="ORF">HINF_LOCUS44950</name>
    <name evidence="2" type="ORF">HINF_LOCUS58408</name>
</gene>
<dbReference type="Proteomes" id="UP001642409">
    <property type="component" value="Unassembled WGS sequence"/>
</dbReference>
<dbReference type="EMBL" id="CATOUU010001083">
    <property type="protein sequence ID" value="CAI9970763.1"/>
    <property type="molecule type" value="Genomic_DNA"/>
</dbReference>
<organism evidence="2">
    <name type="scientific">Hexamita inflata</name>
    <dbReference type="NCBI Taxonomy" id="28002"/>
    <lineage>
        <taxon>Eukaryota</taxon>
        <taxon>Metamonada</taxon>
        <taxon>Diplomonadida</taxon>
        <taxon>Hexamitidae</taxon>
        <taxon>Hexamitinae</taxon>
        <taxon>Hexamita</taxon>
    </lineage>
</organism>
<accession>A0AA86R9I6</accession>
<evidence type="ECO:0000313" key="4">
    <source>
        <dbReference type="Proteomes" id="UP001642409"/>
    </source>
</evidence>
<evidence type="ECO:0000313" key="3">
    <source>
        <dbReference type="EMBL" id="CAL6052644.1"/>
    </source>
</evidence>
<sequence>MSNTPNYTFSSVKRTSEFAHRACQSSRNTATAYRELLNIEIPNKQSKCVSEIDWSMPPQPFDPVMFDSKPAKKVPLHALKKQTTVERVSSIDFKQNMDKQQRDMFQENVNRQQLEYAQNLNDKFKQKDSVKHKKLVQQYSEEITALTRENIDISQDIEVLEVKLAQTQNAVAAIRAQMDQEQILLHKTREQLETFEQLKDLDKVYEEFAYINPQEIIDQISSLEQNFVQQTLQDQQAEALLQEEQQSQISTKLLQKHKQDQADKHALESQLYWTQKISQLRSENQKLASDTAQAEQAAVKSVQIREAIDQFVNNWRQVLDYNFVHEIPQINSLQALTQVQNVIFRAKNQQYIKTPAGELHRKLSKLCLKFQAEFAHQENIKQDVPRIAQVVAESALKVKQEIERVQSKCVTLLEETKKVSQVREEVLQWMVKTKMQIE</sequence>
<reference evidence="2" key="1">
    <citation type="submission" date="2023-06" db="EMBL/GenBank/DDBJ databases">
        <authorList>
            <person name="Kurt Z."/>
        </authorList>
    </citation>
    <scope>NUCLEOTIDE SEQUENCE</scope>
</reference>
<evidence type="ECO:0000256" key="1">
    <source>
        <dbReference type="SAM" id="Coils"/>
    </source>
</evidence>
<proteinExistence type="predicted"/>
<keyword evidence="1" id="KW-0175">Coiled coil</keyword>
<name>A0AA86R9I6_9EUKA</name>
<dbReference type="AlphaFoldDB" id="A0AA86R9I6"/>
<evidence type="ECO:0000313" key="2">
    <source>
        <dbReference type="EMBL" id="CAI9970763.1"/>
    </source>
</evidence>